<name>A0A7I7WUH2_MYCGU</name>
<dbReference type="InterPro" id="IPR029058">
    <property type="entry name" value="AB_hydrolase_fold"/>
</dbReference>
<evidence type="ECO:0000313" key="3">
    <source>
        <dbReference type="Proteomes" id="UP000466187"/>
    </source>
</evidence>
<dbReference type="EMBL" id="AP022608">
    <property type="protein sequence ID" value="BBZ21299.1"/>
    <property type="molecule type" value="Genomic_DNA"/>
</dbReference>
<dbReference type="Gene3D" id="3.40.50.1820">
    <property type="entry name" value="alpha/beta hydrolase"/>
    <property type="match status" value="1"/>
</dbReference>
<dbReference type="Proteomes" id="UP000466187">
    <property type="component" value="Chromosome"/>
</dbReference>
<accession>A0A7I7WUH2</accession>
<feature type="domain" description="AB hydrolase-1" evidence="1">
    <location>
        <begin position="44"/>
        <end position="139"/>
    </location>
</feature>
<dbReference type="AlphaFoldDB" id="A0A7I7WUH2"/>
<dbReference type="KEGG" id="mgad:MGAD_56340"/>
<protein>
    <recommendedName>
        <fullName evidence="1">AB hydrolase-1 domain-containing protein</fullName>
    </recommendedName>
</protein>
<dbReference type="SUPFAM" id="SSF53474">
    <property type="entry name" value="alpha/beta-Hydrolases"/>
    <property type="match status" value="1"/>
</dbReference>
<gene>
    <name evidence="2" type="ORF">MGAD_56340</name>
</gene>
<dbReference type="PANTHER" id="PTHR43798">
    <property type="entry name" value="MONOACYLGLYCEROL LIPASE"/>
    <property type="match status" value="1"/>
</dbReference>
<organism evidence="2 3">
    <name type="scientific">Mycolicibacterium gadium</name>
    <name type="common">Mycobacterium gadium</name>
    <dbReference type="NCBI Taxonomy" id="1794"/>
    <lineage>
        <taxon>Bacteria</taxon>
        <taxon>Bacillati</taxon>
        <taxon>Actinomycetota</taxon>
        <taxon>Actinomycetes</taxon>
        <taxon>Mycobacteriales</taxon>
        <taxon>Mycobacteriaceae</taxon>
        <taxon>Mycolicibacterium</taxon>
    </lineage>
</organism>
<evidence type="ECO:0000313" key="2">
    <source>
        <dbReference type="EMBL" id="BBZ21299.1"/>
    </source>
</evidence>
<dbReference type="GO" id="GO:0016020">
    <property type="term" value="C:membrane"/>
    <property type="evidence" value="ECO:0007669"/>
    <property type="project" value="TreeGrafter"/>
</dbReference>
<reference evidence="2 3" key="1">
    <citation type="journal article" date="2019" name="Emerg. Microbes Infect.">
        <title>Comprehensive subspecies identification of 175 nontuberculous mycobacteria species based on 7547 genomic profiles.</title>
        <authorList>
            <person name="Matsumoto Y."/>
            <person name="Kinjo T."/>
            <person name="Motooka D."/>
            <person name="Nabeya D."/>
            <person name="Jung N."/>
            <person name="Uechi K."/>
            <person name="Horii T."/>
            <person name="Iida T."/>
            <person name="Fujita J."/>
            <person name="Nakamura S."/>
        </authorList>
    </citation>
    <scope>NUCLEOTIDE SEQUENCE [LARGE SCALE GENOMIC DNA]</scope>
    <source>
        <strain evidence="2 3">JCM 12688</strain>
    </source>
</reference>
<sequence length="257" mass="28638">MGLPPALMPPPNRVPLTMTDSRFTDNGDARIHYLDSGGDDRGAPVVFVPGMTCIADDYTEVLPLFGRRTVVIDLRGHGRSSAPVTGYDAATLSTDVGAVVDAVTDGPVHVVTFSRGTTYALTWAVENFERVRSVAIGDYVPEEKVLTPEMSRRLLDGRWRGTPVTERLDVDAANKTFRAARERSMWGRLAQQRLPLLVVRSGERFLVGEPQWTRYQELFPHARLVEFPDSPHDIFRPDRARFPRLVAEHANRADDGS</sequence>
<dbReference type="InterPro" id="IPR050266">
    <property type="entry name" value="AB_hydrolase_sf"/>
</dbReference>
<dbReference type="Pfam" id="PF00561">
    <property type="entry name" value="Abhydrolase_1"/>
    <property type="match status" value="1"/>
</dbReference>
<dbReference type="InterPro" id="IPR000073">
    <property type="entry name" value="AB_hydrolase_1"/>
</dbReference>
<dbReference type="GO" id="GO:0003824">
    <property type="term" value="F:catalytic activity"/>
    <property type="evidence" value="ECO:0007669"/>
    <property type="project" value="UniProtKB-ARBA"/>
</dbReference>
<evidence type="ECO:0000259" key="1">
    <source>
        <dbReference type="Pfam" id="PF00561"/>
    </source>
</evidence>
<proteinExistence type="predicted"/>
<dbReference type="PANTHER" id="PTHR43798:SF33">
    <property type="entry name" value="HYDROLASE, PUTATIVE (AFU_ORTHOLOGUE AFUA_2G14860)-RELATED"/>
    <property type="match status" value="1"/>
</dbReference>